<dbReference type="InterPro" id="IPR005146">
    <property type="entry name" value="B3/B4_tRNA-bd"/>
</dbReference>
<dbReference type="FunFam" id="3.30.56.10:FF:000009">
    <property type="entry name" value="Phenylalanine-tRNA ligase, beta subunit"/>
    <property type="match status" value="1"/>
</dbReference>
<dbReference type="GO" id="GO:0009328">
    <property type="term" value="C:phenylalanine-tRNA ligase complex"/>
    <property type="evidence" value="ECO:0007669"/>
    <property type="project" value="TreeGrafter"/>
</dbReference>
<keyword evidence="9" id="KW-0547">Nucleotide-binding</keyword>
<evidence type="ECO:0000256" key="14">
    <source>
        <dbReference type="ARBA" id="ARBA00033189"/>
    </source>
</evidence>
<evidence type="ECO:0000256" key="11">
    <source>
        <dbReference type="ARBA" id="ARBA00022842"/>
    </source>
</evidence>
<keyword evidence="13" id="KW-0030">Aminoacyl-tRNA synthetase</keyword>
<comment type="cofactor">
    <cofactor evidence="1">
        <name>Mg(2+)</name>
        <dbReference type="ChEBI" id="CHEBI:18420"/>
    </cofactor>
</comment>
<dbReference type="SMART" id="SM00874">
    <property type="entry name" value="B5"/>
    <property type="match status" value="1"/>
</dbReference>
<evidence type="ECO:0000313" key="18">
    <source>
        <dbReference type="Proteomes" id="UP000230069"/>
    </source>
</evidence>
<evidence type="ECO:0000256" key="7">
    <source>
        <dbReference type="ARBA" id="ARBA00022598"/>
    </source>
</evidence>
<dbReference type="InterPro" id="IPR045060">
    <property type="entry name" value="Phe-tRNA-ligase_IIc_bsu"/>
</dbReference>
<dbReference type="InterPro" id="IPR045864">
    <property type="entry name" value="aa-tRNA-synth_II/BPL/LPL"/>
</dbReference>
<keyword evidence="18" id="KW-1185">Reference proteome</keyword>
<dbReference type="SUPFAM" id="SSF55681">
    <property type="entry name" value="Class II aaRS and biotin synthetases"/>
    <property type="match status" value="1"/>
</dbReference>
<keyword evidence="12" id="KW-0648">Protein biosynthesis</keyword>
<dbReference type="GO" id="GO:0005524">
    <property type="term" value="F:ATP binding"/>
    <property type="evidence" value="ECO:0007669"/>
    <property type="project" value="UniProtKB-KW"/>
</dbReference>
<dbReference type="InterPro" id="IPR020825">
    <property type="entry name" value="Phe-tRNA_synthase-like_B3/B4"/>
</dbReference>
<evidence type="ECO:0000259" key="16">
    <source>
        <dbReference type="PROSITE" id="PS51483"/>
    </source>
</evidence>
<dbReference type="InterPro" id="IPR041616">
    <property type="entry name" value="PheRS_beta_core"/>
</dbReference>
<dbReference type="GO" id="GO:0003723">
    <property type="term" value="F:RNA binding"/>
    <property type="evidence" value="ECO:0007669"/>
    <property type="project" value="InterPro"/>
</dbReference>
<dbReference type="PANTHER" id="PTHR10947:SF0">
    <property type="entry name" value="PHENYLALANINE--TRNA LIGASE BETA SUBUNIT"/>
    <property type="match status" value="1"/>
</dbReference>
<comment type="subcellular location">
    <subcellularLocation>
        <location evidence="2">Cytoplasm</location>
    </subcellularLocation>
</comment>
<evidence type="ECO:0000256" key="4">
    <source>
        <dbReference type="ARBA" id="ARBA00011209"/>
    </source>
</evidence>
<keyword evidence="6" id="KW-0963">Cytoplasm</keyword>
<keyword evidence="7" id="KW-0436">Ligase</keyword>
<dbReference type="InterPro" id="IPR009061">
    <property type="entry name" value="DNA-bd_dom_put_sf"/>
</dbReference>
<comment type="similarity">
    <text evidence="3">Belongs to the phenylalanyl-tRNA synthetase beta subunit family. Type 2 subfamily.</text>
</comment>
<dbReference type="Pfam" id="PF18262">
    <property type="entry name" value="PhetRS_B1"/>
    <property type="match status" value="1"/>
</dbReference>
<dbReference type="FunFam" id="3.30.930.10:FF:000059">
    <property type="entry name" value="phenylalanine--tRNA ligase beta subunit"/>
    <property type="match status" value="1"/>
</dbReference>
<dbReference type="Proteomes" id="UP000230069">
    <property type="component" value="Unassembled WGS sequence"/>
</dbReference>
<evidence type="ECO:0000256" key="12">
    <source>
        <dbReference type="ARBA" id="ARBA00022917"/>
    </source>
</evidence>
<keyword evidence="10" id="KW-0067">ATP-binding</keyword>
<evidence type="ECO:0000256" key="1">
    <source>
        <dbReference type="ARBA" id="ARBA00001946"/>
    </source>
</evidence>
<proteinExistence type="inferred from homology"/>
<dbReference type="InterPro" id="IPR005147">
    <property type="entry name" value="tRNA_synthase_B5-dom"/>
</dbReference>
<dbReference type="InterPro" id="IPR040659">
    <property type="entry name" value="PhetRS_B1"/>
</dbReference>
<dbReference type="AlphaFoldDB" id="A0A2G5C974"/>
<evidence type="ECO:0000256" key="6">
    <source>
        <dbReference type="ARBA" id="ARBA00022490"/>
    </source>
</evidence>
<dbReference type="SUPFAM" id="SSF46955">
    <property type="entry name" value="Putative DNA-binding domain"/>
    <property type="match status" value="2"/>
</dbReference>
<evidence type="ECO:0000256" key="15">
    <source>
        <dbReference type="ARBA" id="ARBA00049255"/>
    </source>
</evidence>
<dbReference type="PANTHER" id="PTHR10947">
    <property type="entry name" value="PHENYLALANYL-TRNA SYNTHETASE BETA CHAIN AND LEUCINE-RICH REPEAT-CONTAINING PROTEIN 47"/>
    <property type="match status" value="1"/>
</dbReference>
<dbReference type="Gene3D" id="3.30.930.10">
    <property type="entry name" value="Bira Bifunctional Protein, Domain 2"/>
    <property type="match status" value="1"/>
</dbReference>
<evidence type="ECO:0000256" key="13">
    <source>
        <dbReference type="ARBA" id="ARBA00023146"/>
    </source>
</evidence>
<dbReference type="PROSITE" id="PS51483">
    <property type="entry name" value="B5"/>
    <property type="match status" value="1"/>
</dbReference>
<evidence type="ECO:0000256" key="3">
    <source>
        <dbReference type="ARBA" id="ARBA00007438"/>
    </source>
</evidence>
<evidence type="ECO:0000256" key="9">
    <source>
        <dbReference type="ARBA" id="ARBA00022741"/>
    </source>
</evidence>
<organism evidence="17 18">
    <name type="scientific">Aquilegia coerulea</name>
    <name type="common">Rocky mountain columbine</name>
    <dbReference type="NCBI Taxonomy" id="218851"/>
    <lineage>
        <taxon>Eukaryota</taxon>
        <taxon>Viridiplantae</taxon>
        <taxon>Streptophyta</taxon>
        <taxon>Embryophyta</taxon>
        <taxon>Tracheophyta</taxon>
        <taxon>Spermatophyta</taxon>
        <taxon>Magnoliopsida</taxon>
        <taxon>Ranunculales</taxon>
        <taxon>Ranunculaceae</taxon>
        <taxon>Thalictroideae</taxon>
        <taxon>Aquilegia</taxon>
    </lineage>
</organism>
<dbReference type="EMBL" id="KZ305092">
    <property type="protein sequence ID" value="PIA27819.1"/>
    <property type="molecule type" value="Genomic_DNA"/>
</dbReference>
<dbReference type="CDD" id="cd00769">
    <property type="entry name" value="PheRS_beta_core"/>
    <property type="match status" value="1"/>
</dbReference>
<reference evidence="17 18" key="1">
    <citation type="submission" date="2017-09" db="EMBL/GenBank/DDBJ databases">
        <title>WGS assembly of Aquilegia coerulea Goldsmith.</title>
        <authorList>
            <person name="Hodges S."/>
            <person name="Kramer E."/>
            <person name="Nordborg M."/>
            <person name="Tomkins J."/>
            <person name="Borevitz J."/>
            <person name="Derieg N."/>
            <person name="Yan J."/>
            <person name="Mihaltcheva S."/>
            <person name="Hayes R.D."/>
            <person name="Rokhsar D."/>
        </authorList>
    </citation>
    <scope>NUCLEOTIDE SEQUENCE [LARGE SCALE GENOMIC DNA]</scope>
    <source>
        <strain evidence="18">cv. Goldsmith</strain>
    </source>
</reference>
<evidence type="ECO:0000313" key="17">
    <source>
        <dbReference type="EMBL" id="PIA27819.1"/>
    </source>
</evidence>
<dbReference type="FunFam" id="3.50.40.10:FF:000002">
    <property type="entry name" value="phenylalanine--tRNA ligase beta subunit"/>
    <property type="match status" value="1"/>
</dbReference>
<keyword evidence="8" id="KW-0479">Metal-binding</keyword>
<dbReference type="Gene3D" id="3.50.40.10">
    <property type="entry name" value="Phenylalanyl-trna Synthetase, Chain B, domain 3"/>
    <property type="match status" value="1"/>
</dbReference>
<dbReference type="EC" id="6.1.1.20" evidence="5"/>
<dbReference type="SMART" id="SM00873">
    <property type="entry name" value="B3_4"/>
    <property type="match status" value="1"/>
</dbReference>
<name>A0A2G5C974_AQUCA</name>
<dbReference type="GO" id="GO:0006432">
    <property type="term" value="P:phenylalanyl-tRNA aminoacylation"/>
    <property type="evidence" value="ECO:0007669"/>
    <property type="project" value="InterPro"/>
</dbReference>
<accession>A0A2G5C974</accession>
<dbReference type="GO" id="GO:0000287">
    <property type="term" value="F:magnesium ion binding"/>
    <property type="evidence" value="ECO:0007669"/>
    <property type="project" value="InterPro"/>
</dbReference>
<dbReference type="Pfam" id="PF03484">
    <property type="entry name" value="B5"/>
    <property type="match status" value="1"/>
</dbReference>
<evidence type="ECO:0000256" key="8">
    <source>
        <dbReference type="ARBA" id="ARBA00022723"/>
    </source>
</evidence>
<evidence type="ECO:0000256" key="5">
    <source>
        <dbReference type="ARBA" id="ARBA00012814"/>
    </source>
</evidence>
<comment type="subunit">
    <text evidence="4">Tetramer of two alpha and two beta subunits.</text>
</comment>
<dbReference type="Gene3D" id="3.30.56.10">
    <property type="match status" value="2"/>
</dbReference>
<dbReference type="GO" id="GO:0004826">
    <property type="term" value="F:phenylalanine-tRNA ligase activity"/>
    <property type="evidence" value="ECO:0007669"/>
    <property type="project" value="UniProtKB-EC"/>
</dbReference>
<evidence type="ECO:0000256" key="10">
    <source>
        <dbReference type="ARBA" id="ARBA00022840"/>
    </source>
</evidence>
<keyword evidence="11" id="KW-0460">Magnesium</keyword>
<gene>
    <name evidence="17" type="ORF">AQUCO_07500028v1</name>
</gene>
<dbReference type="Pfam" id="PF17759">
    <property type="entry name" value="tRNA_synthFbeta"/>
    <property type="match status" value="1"/>
</dbReference>
<evidence type="ECO:0000256" key="2">
    <source>
        <dbReference type="ARBA" id="ARBA00004496"/>
    </source>
</evidence>
<protein>
    <recommendedName>
        <fullName evidence="5">phenylalanine--tRNA ligase</fullName>
        <ecNumber evidence="5">6.1.1.20</ecNumber>
    </recommendedName>
    <alternativeName>
        <fullName evidence="14">Phenylalanyl-tRNA synthetase beta subunit</fullName>
    </alternativeName>
</protein>
<feature type="domain" description="B5" evidence="16">
    <location>
        <begin position="235"/>
        <end position="315"/>
    </location>
</feature>
<sequence length="528" mass="59247">MPKVSVGRDRLFEALGKEYTQEEFEDLCFEFGLELDDVATEEDEVIYKVEVAANRYDLLCFEGLVRALRIFKELDQIPKYSVFDIPRESMLKIHVKPETALVRPYVVSAVLRDITFDQASYKSFIDLQDMLHQNICRGRTLVAIGTHDLDTIQGPFTYEALPPTEINFVPLKQVKSFRGDELMKFYESDMKLKKFLHIIEKSPVFPVIYDCNRKFEVEPVEVISSDGHSCVYPDLSAYNMEVPLSKITGRIGVSADANQVISLLNRMQLLAEKSVLSGDLCSIIVSVPPTRSDVLEACDVAEDFAIAYGFDNILAQVSSSTQGGGEQSLSQISNLIRLEFAMCGFTEVLTWILCSYKDITSMLNKKDNNSTSVKISNPRSADFEVSRTTLMPGLLKTVRENNHHPKPIKIFEVGDVVLLNEMNDVGARNRHHLAALFCDDHSGFEVIHGLVQRIMEVMDIPCDSDSGYCIKDSDGVEEGEFLPGSKGSIIHKGESVGSFGIVHPEVLGNFKISFPCSYMEIDLQCFFN</sequence>
<comment type="catalytic activity">
    <reaction evidence="15">
        <text>tRNA(Phe) + L-phenylalanine + ATP = L-phenylalanyl-tRNA(Phe) + AMP + diphosphate + H(+)</text>
        <dbReference type="Rhea" id="RHEA:19413"/>
        <dbReference type="Rhea" id="RHEA-COMP:9668"/>
        <dbReference type="Rhea" id="RHEA-COMP:9699"/>
        <dbReference type="ChEBI" id="CHEBI:15378"/>
        <dbReference type="ChEBI" id="CHEBI:30616"/>
        <dbReference type="ChEBI" id="CHEBI:33019"/>
        <dbReference type="ChEBI" id="CHEBI:58095"/>
        <dbReference type="ChEBI" id="CHEBI:78442"/>
        <dbReference type="ChEBI" id="CHEBI:78531"/>
        <dbReference type="ChEBI" id="CHEBI:456215"/>
        <dbReference type="EC" id="6.1.1.20"/>
    </reaction>
</comment>
<dbReference type="OrthoDB" id="1698572at2759"/>